<proteinExistence type="predicted"/>
<dbReference type="InterPro" id="IPR012978">
    <property type="entry name" value="HEAT_RRP12"/>
</dbReference>
<feature type="compositionally biased region" description="Basic and acidic residues" evidence="2">
    <location>
        <begin position="795"/>
        <end position="805"/>
    </location>
</feature>
<evidence type="ECO:0000259" key="3">
    <source>
        <dbReference type="Pfam" id="PF08161"/>
    </source>
</evidence>
<feature type="region of interest" description="Disordered" evidence="2">
    <location>
        <begin position="856"/>
        <end position="881"/>
    </location>
</feature>
<feature type="compositionally biased region" description="Basic and acidic residues" evidence="2">
    <location>
        <begin position="857"/>
        <end position="869"/>
    </location>
</feature>
<feature type="region of interest" description="Disordered" evidence="2">
    <location>
        <begin position="566"/>
        <end position="618"/>
    </location>
</feature>
<dbReference type="InterPro" id="IPR052087">
    <property type="entry name" value="RRP12"/>
</dbReference>
<feature type="region of interest" description="Disordered" evidence="2">
    <location>
        <begin position="633"/>
        <end position="653"/>
    </location>
</feature>
<gene>
    <name evidence="4" type="ORF">EHAR0213_LOCUS1421</name>
</gene>
<feature type="compositionally biased region" description="Acidic residues" evidence="2">
    <location>
        <begin position="347"/>
        <end position="367"/>
    </location>
</feature>
<evidence type="ECO:0000256" key="1">
    <source>
        <dbReference type="SAM" id="Coils"/>
    </source>
</evidence>
<dbReference type="PANTHER" id="PTHR48287">
    <property type="entry name" value="ARM REPEAT SUPERFAMILY PROTEIN"/>
    <property type="match status" value="1"/>
</dbReference>
<reference evidence="4" key="1">
    <citation type="submission" date="2021-01" db="EMBL/GenBank/DDBJ databases">
        <authorList>
            <person name="Corre E."/>
            <person name="Pelletier E."/>
            <person name="Niang G."/>
            <person name="Scheremetjew M."/>
            <person name="Finn R."/>
            <person name="Kale V."/>
            <person name="Holt S."/>
            <person name="Cochrane G."/>
            <person name="Meng A."/>
            <person name="Brown T."/>
            <person name="Cohen L."/>
        </authorList>
    </citation>
    <scope>NUCLEOTIDE SEQUENCE</scope>
    <source>
        <strain evidence="4">FSP1.4</strain>
    </source>
</reference>
<feature type="compositionally biased region" description="Basic and acidic residues" evidence="2">
    <location>
        <begin position="580"/>
        <end position="593"/>
    </location>
</feature>
<protein>
    <recommendedName>
        <fullName evidence="3">RRP12 HEAT domain-containing protein</fullName>
    </recommendedName>
</protein>
<dbReference type="EMBL" id="HBII01003181">
    <property type="protein sequence ID" value="CAE0342514.1"/>
    <property type="molecule type" value="Transcribed_RNA"/>
</dbReference>
<feature type="coiled-coil region" evidence="1">
    <location>
        <begin position="678"/>
        <end position="751"/>
    </location>
</feature>
<feature type="region of interest" description="Disordered" evidence="2">
    <location>
        <begin position="793"/>
        <end position="824"/>
    </location>
</feature>
<keyword evidence="1" id="KW-0175">Coiled coil</keyword>
<name>A0A7S3N6U0_9SPIT</name>
<feature type="compositionally biased region" description="Acidic residues" evidence="2">
    <location>
        <begin position="594"/>
        <end position="610"/>
    </location>
</feature>
<dbReference type="Pfam" id="PF08161">
    <property type="entry name" value="RRP12_HEAT"/>
    <property type="match status" value="1"/>
</dbReference>
<evidence type="ECO:0000256" key="2">
    <source>
        <dbReference type="SAM" id="MobiDB-lite"/>
    </source>
</evidence>
<dbReference type="PANTHER" id="PTHR48287:SF1">
    <property type="entry name" value="ARM REPEAT SUPERFAMILY PROTEIN"/>
    <property type="match status" value="1"/>
</dbReference>
<sequence length="881" mass="102754">MKLLDFDLNSESYSFDSKSYLLPVIKKHAEKENFTFFLENFMPLIDELILAKKELKSGKQFIKEKKYETLILQIWEVFPNYCHNYESDNKMLQKLLTRLDTVIKNNLYSARVVALKNYCAMIDYFKSVPKENLIVKKARVYLIKKAISYINTLSGLYLDAPNASVSKVEMTDLKEQEYGAVLTTISKFGWLAKRMKLYDLFFNELTNIVQEFTEFETGEGSAEGHMDTDANNKSVNNVEREETKKRILRKIDIIICLMERIKLSKAHCTLIVNFADSISKSKITQKKAFKILAIILSNFEMSTYAELKELFSKLTGYAFNQSQQKQKLIMLRLFLNKIKKPKKETDNMEADEEVKDDNDSDQEDEEQEIKQVEITDEDRVEITTTILPEVITGFCSLQTKSKKLSELILIDLIKLHANHFNDFIKKLLAGFAGDTVETRSSTIEILTKVLKSNHSEFTEANLKKIVMITVLFLKEHSTHLQKCVLKLLKRILSVISKEAAGELCSTILAAIVSFEGKQKLSLRVKYLIKKLIKMVGKDEVKRQIPPEHIALVDYTDKMMRREQKKIQKSRELIAEDEEENERKRLIEGDRIEEQVESDQGDSSSDDESDDDANKRDREMIDYDIPIVRNLKEINTHEGKAGAKEEHKEESKKDRIDRILTTVDDEFSSHFYDNPVLLVKKRKEERKRLEEVNRKQKEKEERIRNKIYDDDEDDLFYDKNKKFIVKDVEANERAANQQRKRKRDERDELLTKMLPKDVQNLIELEEKAKSVHKRQKVNESMDVDNFIPLHYLKSKQNKDKTKEGHIIKQSGAAFRGKNSKSDVLKKGEHEPYAYIKLNPKMINKRNRDKAVKSFQTVVEKKKQDKRKQKDGMLSGVVFKSTK</sequence>
<dbReference type="SUPFAM" id="SSF48371">
    <property type="entry name" value="ARM repeat"/>
    <property type="match status" value="1"/>
</dbReference>
<feature type="domain" description="RRP12 HEAT" evidence="3">
    <location>
        <begin position="2"/>
        <end position="126"/>
    </location>
</feature>
<feature type="region of interest" description="Disordered" evidence="2">
    <location>
        <begin position="344"/>
        <end position="370"/>
    </location>
</feature>
<accession>A0A7S3N6U0</accession>
<evidence type="ECO:0000313" key="4">
    <source>
        <dbReference type="EMBL" id="CAE0342514.1"/>
    </source>
</evidence>
<dbReference type="AlphaFoldDB" id="A0A7S3N6U0"/>
<dbReference type="InterPro" id="IPR016024">
    <property type="entry name" value="ARM-type_fold"/>
</dbReference>
<dbReference type="GO" id="GO:0005634">
    <property type="term" value="C:nucleus"/>
    <property type="evidence" value="ECO:0007669"/>
    <property type="project" value="UniProtKB-SubCell"/>
</dbReference>
<organism evidence="4">
    <name type="scientific">Euplotes harpa</name>
    <dbReference type="NCBI Taxonomy" id="151035"/>
    <lineage>
        <taxon>Eukaryota</taxon>
        <taxon>Sar</taxon>
        <taxon>Alveolata</taxon>
        <taxon>Ciliophora</taxon>
        <taxon>Intramacronucleata</taxon>
        <taxon>Spirotrichea</taxon>
        <taxon>Hypotrichia</taxon>
        <taxon>Euplotida</taxon>
        <taxon>Euplotidae</taxon>
        <taxon>Euplotes</taxon>
    </lineage>
</organism>